<dbReference type="CDD" id="cd10918">
    <property type="entry name" value="CE4_NodB_like_5s_6s"/>
    <property type="match status" value="1"/>
</dbReference>
<evidence type="ECO:0000256" key="2">
    <source>
        <dbReference type="ARBA" id="ARBA00022729"/>
    </source>
</evidence>
<keyword evidence="2" id="KW-0732">Signal</keyword>
<dbReference type="AlphaFoldDB" id="A0A2A6FT13"/>
<sequence length="226" mass="25671">MTRPSSTVQREQLRRGHFMRVVNYHSTPRGARDELARELAGFARDYAPVTLDDLDRLFETGTWHKDKPGLIPVFYEGYRNSATVAAPLCDQFGLTGWFPIATSFVECDPEYQEAFARAHWISLVEEDTTGGRIAMSWEEVAELSRRHVVFPHTAHHEGFDTTLSDGDIQREVVESKRALEAVTGQEAPAFVWLHGSSYGLSPRHDDAVRSAGYRYQFANTMIHRIN</sequence>
<dbReference type="PANTHER" id="PTHR34216">
    <property type="match status" value="1"/>
</dbReference>
<evidence type="ECO:0000259" key="3">
    <source>
        <dbReference type="Pfam" id="PF01522"/>
    </source>
</evidence>
<name>A0A2A6FT13_9MICO</name>
<feature type="domain" description="NodB homology" evidence="3">
    <location>
        <begin position="129"/>
        <end position="215"/>
    </location>
</feature>
<dbReference type="GO" id="GO:0005975">
    <property type="term" value="P:carbohydrate metabolic process"/>
    <property type="evidence" value="ECO:0007669"/>
    <property type="project" value="InterPro"/>
</dbReference>
<gene>
    <name evidence="4" type="ORF">B5766_02270</name>
</gene>
<evidence type="ECO:0000256" key="1">
    <source>
        <dbReference type="ARBA" id="ARBA00004613"/>
    </source>
</evidence>
<reference evidence="5" key="1">
    <citation type="submission" date="2017-03" db="EMBL/GenBank/DDBJ databases">
        <authorList>
            <person name="Lund M.B."/>
        </authorList>
    </citation>
    <scope>NUCLEOTIDE SEQUENCE [LARGE SCALE GENOMIC DNA]</scope>
</reference>
<comment type="subcellular location">
    <subcellularLocation>
        <location evidence="1">Secreted</location>
    </subcellularLocation>
</comment>
<dbReference type="Gene3D" id="3.20.20.370">
    <property type="entry name" value="Glycoside hydrolase/deacetylase"/>
    <property type="match status" value="1"/>
</dbReference>
<dbReference type="GO" id="GO:0005576">
    <property type="term" value="C:extracellular region"/>
    <property type="evidence" value="ECO:0007669"/>
    <property type="project" value="UniProtKB-SubCell"/>
</dbReference>
<protein>
    <recommendedName>
        <fullName evidence="3">NodB homology domain-containing protein</fullName>
    </recommendedName>
</protein>
<comment type="caution">
    <text evidence="4">The sequence shown here is derived from an EMBL/GenBank/DDBJ whole genome shotgun (WGS) entry which is preliminary data.</text>
</comment>
<accession>A0A2A6FT13</accession>
<dbReference type="InterPro" id="IPR051398">
    <property type="entry name" value="Polysacch_Deacetylase"/>
</dbReference>
<proteinExistence type="predicted"/>
<evidence type="ECO:0000313" key="4">
    <source>
        <dbReference type="EMBL" id="PDQ35992.1"/>
    </source>
</evidence>
<dbReference type="InterPro" id="IPR011330">
    <property type="entry name" value="Glyco_hydro/deAcase_b/a-brl"/>
</dbReference>
<evidence type="ECO:0000313" key="5">
    <source>
        <dbReference type="Proteomes" id="UP000219994"/>
    </source>
</evidence>
<dbReference type="Proteomes" id="UP000219994">
    <property type="component" value="Unassembled WGS sequence"/>
</dbReference>
<organism evidence="4 5">
    <name type="scientific">Candidatus Lumbricidiphila eiseniae</name>
    <dbReference type="NCBI Taxonomy" id="1969409"/>
    <lineage>
        <taxon>Bacteria</taxon>
        <taxon>Bacillati</taxon>
        <taxon>Actinomycetota</taxon>
        <taxon>Actinomycetes</taxon>
        <taxon>Micrococcales</taxon>
        <taxon>Microbacteriaceae</taxon>
        <taxon>Candidatus Lumbricidiphila</taxon>
    </lineage>
</organism>
<dbReference type="PANTHER" id="PTHR34216:SF3">
    <property type="entry name" value="POLY-BETA-1,6-N-ACETYL-D-GLUCOSAMINE N-DEACETYLASE"/>
    <property type="match status" value="1"/>
</dbReference>
<dbReference type="GO" id="GO:0016810">
    <property type="term" value="F:hydrolase activity, acting on carbon-nitrogen (but not peptide) bonds"/>
    <property type="evidence" value="ECO:0007669"/>
    <property type="project" value="InterPro"/>
</dbReference>
<dbReference type="InterPro" id="IPR002509">
    <property type="entry name" value="NODB_dom"/>
</dbReference>
<dbReference type="EMBL" id="NAEP01000023">
    <property type="protein sequence ID" value="PDQ35992.1"/>
    <property type="molecule type" value="Genomic_DNA"/>
</dbReference>
<dbReference type="Pfam" id="PF01522">
    <property type="entry name" value="Polysacc_deac_1"/>
    <property type="match status" value="1"/>
</dbReference>
<dbReference type="SUPFAM" id="SSF88713">
    <property type="entry name" value="Glycoside hydrolase/deacetylase"/>
    <property type="match status" value="1"/>
</dbReference>